<evidence type="ECO:0000313" key="9">
    <source>
        <dbReference type="EMBL" id="MBW0134812.1"/>
    </source>
</evidence>
<evidence type="ECO:0000256" key="4">
    <source>
        <dbReference type="ARBA" id="ARBA00023110"/>
    </source>
</evidence>
<sequence length="309" mass="32744">MSVEELDDEVDTLKALYGVQPPTEPAALDAFRRDAAKAYAVALILERAAQDGGIVIADKSAQDVFDRYVSDQLGEGADARRQLVEALGNAGTSERAVLVEVKRQLAVGQLLEQVTRDVSVSDDDVASAFDERRAEIDTPELRHLANMVLPDERAADDAAARVRAGEPFAEVARQVSNDAATRDQGGDLGTVPAAPLEDAYAAAAFAATPNDVFGPVQGLHGWNVGTVLEVTPPAPAVYEQVLEPLRAQLELERSTQAWREWLAARISDAAVQYADAYRPADPDAPPATGPAAQDPAPAAPVPPGTSPPR</sequence>
<dbReference type="InterPro" id="IPR050245">
    <property type="entry name" value="PrsA_foldase"/>
</dbReference>
<dbReference type="Proteomes" id="UP000694287">
    <property type="component" value="Unassembled WGS sequence"/>
</dbReference>
<dbReference type="PANTHER" id="PTHR47245">
    <property type="entry name" value="PEPTIDYLPROLYL ISOMERASE"/>
    <property type="match status" value="1"/>
</dbReference>
<dbReference type="InterPro" id="IPR023058">
    <property type="entry name" value="PPIase_PpiC_CS"/>
</dbReference>
<keyword evidence="4 6" id="KW-0697">Rotamase</keyword>
<comment type="catalytic activity">
    <reaction evidence="1">
        <text>[protein]-peptidylproline (omega=180) = [protein]-peptidylproline (omega=0)</text>
        <dbReference type="Rhea" id="RHEA:16237"/>
        <dbReference type="Rhea" id="RHEA-COMP:10747"/>
        <dbReference type="Rhea" id="RHEA-COMP:10748"/>
        <dbReference type="ChEBI" id="CHEBI:83833"/>
        <dbReference type="ChEBI" id="CHEBI:83834"/>
        <dbReference type="EC" id="5.2.1.8"/>
    </reaction>
</comment>
<dbReference type="EMBL" id="JADQDK010000001">
    <property type="protein sequence ID" value="MBW0134812.1"/>
    <property type="molecule type" value="Genomic_DNA"/>
</dbReference>
<accession>A0ABS6URC6</accession>
<keyword evidence="10" id="KW-1185">Reference proteome</keyword>
<dbReference type="PANTHER" id="PTHR47245:SF1">
    <property type="entry name" value="FOLDASE PROTEIN PRSA"/>
    <property type="match status" value="1"/>
</dbReference>
<keyword evidence="5 6" id="KW-0413">Isomerase</keyword>
<evidence type="ECO:0000256" key="2">
    <source>
        <dbReference type="ARBA" id="ARBA00013194"/>
    </source>
</evidence>
<dbReference type="PROSITE" id="PS50198">
    <property type="entry name" value="PPIC_PPIASE_2"/>
    <property type="match status" value="1"/>
</dbReference>
<evidence type="ECO:0000256" key="1">
    <source>
        <dbReference type="ARBA" id="ARBA00000971"/>
    </source>
</evidence>
<evidence type="ECO:0000256" key="3">
    <source>
        <dbReference type="ARBA" id="ARBA00022729"/>
    </source>
</evidence>
<evidence type="ECO:0000259" key="8">
    <source>
        <dbReference type="PROSITE" id="PS50198"/>
    </source>
</evidence>
<evidence type="ECO:0000256" key="7">
    <source>
        <dbReference type="SAM" id="MobiDB-lite"/>
    </source>
</evidence>
<keyword evidence="3" id="KW-0732">Signal</keyword>
<dbReference type="Pfam" id="PF13145">
    <property type="entry name" value="Rotamase_2"/>
    <property type="match status" value="1"/>
</dbReference>
<evidence type="ECO:0000313" key="10">
    <source>
        <dbReference type="Proteomes" id="UP000694287"/>
    </source>
</evidence>
<comment type="caution">
    <text evidence="9">The sequence shown here is derived from an EMBL/GenBank/DDBJ whole genome shotgun (WGS) entry which is preliminary data.</text>
</comment>
<feature type="compositionally biased region" description="Pro residues" evidence="7">
    <location>
        <begin position="297"/>
        <end position="309"/>
    </location>
</feature>
<dbReference type="PROSITE" id="PS01096">
    <property type="entry name" value="PPIC_PPIASE_1"/>
    <property type="match status" value="1"/>
</dbReference>
<feature type="region of interest" description="Disordered" evidence="7">
    <location>
        <begin position="277"/>
        <end position="309"/>
    </location>
</feature>
<evidence type="ECO:0000256" key="6">
    <source>
        <dbReference type="PROSITE-ProRule" id="PRU00278"/>
    </source>
</evidence>
<dbReference type="EC" id="5.2.1.8" evidence="2"/>
<feature type="domain" description="PpiC" evidence="8">
    <location>
        <begin position="139"/>
        <end position="229"/>
    </location>
</feature>
<protein>
    <recommendedName>
        <fullName evidence="2">peptidylprolyl isomerase</fullName>
        <ecNumber evidence="2">5.2.1.8</ecNumber>
    </recommendedName>
</protein>
<organism evidence="9 10">
    <name type="scientific">Pseudonocardia abyssalis</name>
    <dbReference type="NCBI Taxonomy" id="2792008"/>
    <lineage>
        <taxon>Bacteria</taxon>
        <taxon>Bacillati</taxon>
        <taxon>Actinomycetota</taxon>
        <taxon>Actinomycetes</taxon>
        <taxon>Pseudonocardiales</taxon>
        <taxon>Pseudonocardiaceae</taxon>
        <taxon>Pseudonocardia</taxon>
    </lineage>
</organism>
<evidence type="ECO:0000256" key="5">
    <source>
        <dbReference type="ARBA" id="ARBA00023235"/>
    </source>
</evidence>
<proteinExistence type="predicted"/>
<dbReference type="InterPro" id="IPR000297">
    <property type="entry name" value="PPIase_PpiC"/>
</dbReference>
<reference evidence="9 10" key="1">
    <citation type="submission" date="2020-11" db="EMBL/GenBank/DDBJ databases">
        <title>Pseudonocardia abyssalis sp. nov. and Pseudonocardia oceani sp. nov., description and phylogenomic analysis of two novel actinomycetes isolated from the deep Southern Ocean.</title>
        <authorList>
            <person name="Parra J."/>
        </authorList>
    </citation>
    <scope>NUCLEOTIDE SEQUENCE [LARGE SCALE GENOMIC DNA]</scope>
    <source>
        <strain evidence="9 10">KRD-168</strain>
    </source>
</reference>
<dbReference type="GO" id="GO:0016853">
    <property type="term" value="F:isomerase activity"/>
    <property type="evidence" value="ECO:0007669"/>
    <property type="project" value="UniProtKB-KW"/>
</dbReference>
<name>A0ABS6URC6_9PSEU</name>
<gene>
    <name evidence="9" type="ORF">I4I81_11145</name>
</gene>